<evidence type="ECO:0000259" key="1">
    <source>
        <dbReference type="SMART" id="SM00507"/>
    </source>
</evidence>
<dbReference type="Gene3D" id="1.10.30.50">
    <property type="match status" value="1"/>
</dbReference>
<keyword evidence="2" id="KW-0255">Endonuclease</keyword>
<sequence>MLRRPLLGGLFGQGEFELATQPTISNGLHAVRFLVIQPRAGRVLAIAESKTEALAGARRVLRATHAANDEPRWVQPRLWSDAELSVVAAEPPPRPVSRRRREVFVRSGGCCHYCGTPQRIDGAWHVEHQLPRALGGTDEALNLVAACERCNLQKSDRTALEFLCAQGSRR</sequence>
<evidence type="ECO:0000313" key="3">
    <source>
        <dbReference type="Proteomes" id="UP001606210"/>
    </source>
</evidence>
<dbReference type="GO" id="GO:0004519">
    <property type="term" value="F:endonuclease activity"/>
    <property type="evidence" value="ECO:0007669"/>
    <property type="project" value="UniProtKB-KW"/>
</dbReference>
<protein>
    <submittedName>
        <fullName evidence="2">HNH endonuclease</fullName>
    </submittedName>
</protein>
<dbReference type="RefSeq" id="WP_394475345.1">
    <property type="nucleotide sequence ID" value="NZ_JBIGHV010000001.1"/>
</dbReference>
<dbReference type="InterPro" id="IPR003615">
    <property type="entry name" value="HNH_nuc"/>
</dbReference>
<accession>A0ABW7EYA1</accession>
<dbReference type="EMBL" id="JBIGHV010000001">
    <property type="protein sequence ID" value="MFG6428415.1"/>
    <property type="molecule type" value="Genomic_DNA"/>
</dbReference>
<organism evidence="2 3">
    <name type="scientific">Pelomonas parva</name>
    <dbReference type="NCBI Taxonomy" id="3299032"/>
    <lineage>
        <taxon>Bacteria</taxon>
        <taxon>Pseudomonadati</taxon>
        <taxon>Pseudomonadota</taxon>
        <taxon>Betaproteobacteria</taxon>
        <taxon>Burkholderiales</taxon>
        <taxon>Sphaerotilaceae</taxon>
        <taxon>Roseateles</taxon>
    </lineage>
</organism>
<keyword evidence="3" id="KW-1185">Reference proteome</keyword>
<dbReference type="InterPro" id="IPR052892">
    <property type="entry name" value="NA-targeting_endonuclease"/>
</dbReference>
<feature type="domain" description="HNH nuclease" evidence="1">
    <location>
        <begin position="98"/>
        <end position="152"/>
    </location>
</feature>
<proteinExistence type="predicted"/>
<dbReference type="CDD" id="cd00085">
    <property type="entry name" value="HNHc"/>
    <property type="match status" value="1"/>
</dbReference>
<dbReference type="SMART" id="SM00507">
    <property type="entry name" value="HNHc"/>
    <property type="match status" value="1"/>
</dbReference>
<dbReference type="InterPro" id="IPR002711">
    <property type="entry name" value="HNH"/>
</dbReference>
<gene>
    <name evidence="2" type="ORF">ACG00Y_00730</name>
</gene>
<dbReference type="Pfam" id="PF01844">
    <property type="entry name" value="HNH"/>
    <property type="match status" value="1"/>
</dbReference>
<dbReference type="PANTHER" id="PTHR33877:SF2">
    <property type="entry name" value="OS07G0170200 PROTEIN"/>
    <property type="match status" value="1"/>
</dbReference>
<dbReference type="PANTHER" id="PTHR33877">
    <property type="entry name" value="SLL1193 PROTEIN"/>
    <property type="match status" value="1"/>
</dbReference>
<keyword evidence="2" id="KW-0378">Hydrolase</keyword>
<reference evidence="2 3" key="1">
    <citation type="submission" date="2024-08" db="EMBL/GenBank/DDBJ databases">
        <authorList>
            <person name="Lu H."/>
        </authorList>
    </citation>
    <scope>NUCLEOTIDE SEQUENCE [LARGE SCALE GENOMIC DNA]</scope>
    <source>
        <strain evidence="2 3">LYH14W</strain>
    </source>
</reference>
<comment type="caution">
    <text evidence="2">The sequence shown here is derived from an EMBL/GenBank/DDBJ whole genome shotgun (WGS) entry which is preliminary data.</text>
</comment>
<evidence type="ECO:0000313" key="2">
    <source>
        <dbReference type="EMBL" id="MFG6428415.1"/>
    </source>
</evidence>
<name>A0ABW7EYA1_9BURK</name>
<dbReference type="Proteomes" id="UP001606210">
    <property type="component" value="Unassembled WGS sequence"/>
</dbReference>
<keyword evidence="2" id="KW-0540">Nuclease</keyword>